<keyword evidence="3" id="KW-1185">Reference proteome</keyword>
<dbReference type="AlphaFoldDB" id="A0A8T9PYI6"/>
<keyword evidence="1" id="KW-0732">Signal</keyword>
<organism evidence="2 3">
    <name type="scientific">Hymenobacter cellulosilyticus</name>
    <dbReference type="NCBI Taxonomy" id="2932248"/>
    <lineage>
        <taxon>Bacteria</taxon>
        <taxon>Pseudomonadati</taxon>
        <taxon>Bacteroidota</taxon>
        <taxon>Cytophagia</taxon>
        <taxon>Cytophagales</taxon>
        <taxon>Hymenobacteraceae</taxon>
        <taxon>Hymenobacter</taxon>
    </lineage>
</organism>
<evidence type="ECO:0008006" key="4">
    <source>
        <dbReference type="Google" id="ProtNLM"/>
    </source>
</evidence>
<dbReference type="RefSeq" id="WP_244673727.1">
    <property type="nucleotide sequence ID" value="NZ_CP095046.1"/>
</dbReference>
<evidence type="ECO:0000313" key="2">
    <source>
        <dbReference type="EMBL" id="UOQ70304.1"/>
    </source>
</evidence>
<protein>
    <recommendedName>
        <fullName evidence="4">DUF1579 domain-containing protein</fullName>
    </recommendedName>
</protein>
<dbReference type="EMBL" id="CP095046">
    <property type="protein sequence ID" value="UOQ70304.1"/>
    <property type="molecule type" value="Genomic_DNA"/>
</dbReference>
<dbReference type="KEGG" id="hcu:MUN79_16285"/>
<accession>A0A8T9PYI6</accession>
<sequence>MKKSLLGAEFWPTPAVTILFLSAALLLGACFPALAQSAPAGVTLPQLYPLTQAWQGSLTYLDYRSQKLVTLPTHMNGRQLAPRQLLLDFSYREPNGQQVAGTDTLELSADGQTISWDGTTLRVTQNTALFAAGGQSWQLVLEGAGQDNGKNCLIRKTVEYNAKQLIVRKEVKYAQEQAFLTRNTYTFQKNYPTSQQQP</sequence>
<proteinExistence type="predicted"/>
<evidence type="ECO:0000256" key="1">
    <source>
        <dbReference type="SAM" id="SignalP"/>
    </source>
</evidence>
<evidence type="ECO:0000313" key="3">
    <source>
        <dbReference type="Proteomes" id="UP000831796"/>
    </source>
</evidence>
<feature type="chain" id="PRO_5035861905" description="DUF1579 domain-containing protein" evidence="1">
    <location>
        <begin position="36"/>
        <end position="198"/>
    </location>
</feature>
<dbReference type="Proteomes" id="UP000831796">
    <property type="component" value="Chromosome"/>
</dbReference>
<feature type="signal peptide" evidence="1">
    <location>
        <begin position="1"/>
        <end position="35"/>
    </location>
</feature>
<reference evidence="2" key="1">
    <citation type="submission" date="2022-04" db="EMBL/GenBank/DDBJ databases">
        <title>Hymenobacter sp. isolated from the air.</title>
        <authorList>
            <person name="Won M."/>
            <person name="Lee C.-M."/>
            <person name="Woen H.-Y."/>
            <person name="Kwon S.-W."/>
        </authorList>
    </citation>
    <scope>NUCLEOTIDE SEQUENCE</scope>
    <source>
        <strain evidence="2">5116S-3</strain>
    </source>
</reference>
<dbReference type="PROSITE" id="PS51257">
    <property type="entry name" value="PROKAR_LIPOPROTEIN"/>
    <property type="match status" value="1"/>
</dbReference>
<name>A0A8T9PYI6_9BACT</name>
<gene>
    <name evidence="2" type="ORF">MUN79_16285</name>
</gene>